<dbReference type="PANTHER" id="PTHR47966">
    <property type="entry name" value="BETA-SITE APP-CLEAVING ENZYME, ISOFORM A-RELATED"/>
    <property type="match status" value="1"/>
</dbReference>
<dbReference type="InterPro" id="IPR021109">
    <property type="entry name" value="Peptidase_aspartic_dom_sf"/>
</dbReference>
<dbReference type="InterPro" id="IPR033121">
    <property type="entry name" value="PEPTIDASE_A1"/>
</dbReference>
<protein>
    <recommendedName>
        <fullName evidence="2">Peptidase A1 domain-containing protein</fullName>
    </recommendedName>
</protein>
<dbReference type="PROSITE" id="PS51767">
    <property type="entry name" value="PEPTIDASE_A1"/>
    <property type="match status" value="1"/>
</dbReference>
<dbReference type="Gene3D" id="2.40.70.10">
    <property type="entry name" value="Acid Proteases"/>
    <property type="match status" value="1"/>
</dbReference>
<accession>A0A074ZGW2</accession>
<evidence type="ECO:0000259" key="2">
    <source>
        <dbReference type="PROSITE" id="PS51767"/>
    </source>
</evidence>
<dbReference type="GeneID" id="20323621"/>
<organism evidence="3 4">
    <name type="scientific">Opisthorchis viverrini</name>
    <name type="common">Southeast Asian liver fluke</name>
    <dbReference type="NCBI Taxonomy" id="6198"/>
    <lineage>
        <taxon>Eukaryota</taxon>
        <taxon>Metazoa</taxon>
        <taxon>Spiralia</taxon>
        <taxon>Lophotrochozoa</taxon>
        <taxon>Platyhelminthes</taxon>
        <taxon>Trematoda</taxon>
        <taxon>Digenea</taxon>
        <taxon>Opisthorchiida</taxon>
        <taxon>Opisthorchiata</taxon>
        <taxon>Opisthorchiidae</taxon>
        <taxon>Opisthorchis</taxon>
    </lineage>
</organism>
<comment type="similarity">
    <text evidence="1">Belongs to the peptidase A1 family.</text>
</comment>
<sequence length="217" mass="24695">MVWTHRNNCARTGGQQFKRDSGATFLMGDNLEQLITDPVTYINVAEGPYWETRVDWIFIGNSGLCTEDHRMVLDTGTSTVNLPGDIHMAINNVLGIWRRMHHVYVFDCERLPDLPPITFQIQGKRLQIMPRQYTIQVDNLFRTQVISRLNCTKHSPLNLHTTTNGVTTCYTRFQNTSSDYPVGIILGMSFLHSFQLIFDDHAGTVGFSERPGRSSIS</sequence>
<keyword evidence="4" id="KW-1185">Reference proteome</keyword>
<dbReference type="KEGG" id="ovi:T265_09452"/>
<dbReference type="PANTHER" id="PTHR47966:SF51">
    <property type="entry name" value="BETA-SITE APP-CLEAVING ENZYME, ISOFORM A-RELATED"/>
    <property type="match status" value="1"/>
</dbReference>
<dbReference type="SUPFAM" id="SSF50630">
    <property type="entry name" value="Acid proteases"/>
    <property type="match status" value="1"/>
</dbReference>
<dbReference type="EMBL" id="KL596897">
    <property type="protein sequence ID" value="KER22480.1"/>
    <property type="molecule type" value="Genomic_DNA"/>
</dbReference>
<gene>
    <name evidence="3" type="ORF">T265_09452</name>
</gene>
<feature type="domain" description="Peptidase A1" evidence="2">
    <location>
        <begin position="1"/>
        <end position="208"/>
    </location>
</feature>
<evidence type="ECO:0000256" key="1">
    <source>
        <dbReference type="ARBA" id="ARBA00007447"/>
    </source>
</evidence>
<dbReference type="GO" id="GO:0004190">
    <property type="term" value="F:aspartic-type endopeptidase activity"/>
    <property type="evidence" value="ECO:0007669"/>
    <property type="project" value="InterPro"/>
</dbReference>
<evidence type="ECO:0000313" key="3">
    <source>
        <dbReference type="EMBL" id="KER22480.1"/>
    </source>
</evidence>
<dbReference type="GO" id="GO:0006508">
    <property type="term" value="P:proteolysis"/>
    <property type="evidence" value="ECO:0007669"/>
    <property type="project" value="InterPro"/>
</dbReference>
<evidence type="ECO:0000313" key="4">
    <source>
        <dbReference type="Proteomes" id="UP000054324"/>
    </source>
</evidence>
<dbReference type="Proteomes" id="UP000054324">
    <property type="component" value="Unassembled WGS sequence"/>
</dbReference>
<name>A0A074ZGW2_OPIVI</name>
<dbReference type="STRING" id="6198.A0A074ZGW2"/>
<reference evidence="3 4" key="1">
    <citation type="submission" date="2013-11" db="EMBL/GenBank/DDBJ databases">
        <title>Opisthorchis viverrini - life in the bile duct.</title>
        <authorList>
            <person name="Young N.D."/>
            <person name="Nagarajan N."/>
            <person name="Lin S.J."/>
            <person name="Korhonen P.K."/>
            <person name="Jex A.R."/>
            <person name="Hall R.S."/>
            <person name="Safavi-Hemami H."/>
            <person name="Kaewkong W."/>
            <person name="Bertrand D."/>
            <person name="Gao S."/>
            <person name="Seet Q."/>
            <person name="Wongkham S."/>
            <person name="Teh B.T."/>
            <person name="Wongkham C."/>
            <person name="Intapan P.M."/>
            <person name="Maleewong W."/>
            <person name="Yang X."/>
            <person name="Hu M."/>
            <person name="Wang Z."/>
            <person name="Hofmann A."/>
            <person name="Sternberg P.W."/>
            <person name="Tan P."/>
            <person name="Wang J."/>
            <person name="Gasser R.B."/>
        </authorList>
    </citation>
    <scope>NUCLEOTIDE SEQUENCE [LARGE SCALE GENOMIC DNA]</scope>
</reference>
<proteinExistence type="inferred from homology"/>
<dbReference type="CTD" id="20323621"/>
<dbReference type="OrthoDB" id="771136at2759"/>
<dbReference type="RefSeq" id="XP_009173783.1">
    <property type="nucleotide sequence ID" value="XM_009175519.1"/>
</dbReference>
<dbReference type="Pfam" id="PF00026">
    <property type="entry name" value="Asp"/>
    <property type="match status" value="1"/>
</dbReference>
<dbReference type="AlphaFoldDB" id="A0A074ZGW2"/>
<dbReference type="InterPro" id="IPR001461">
    <property type="entry name" value="Aspartic_peptidase_A1"/>
</dbReference>